<feature type="region of interest" description="Disordered" evidence="1">
    <location>
        <begin position="123"/>
        <end position="188"/>
    </location>
</feature>
<dbReference type="OrthoDB" id="536881at2759"/>
<sequence>MRTVRFANWVTGPDGFFFFADSASLTSIYAPRLEGNSNLNVQIISNPVLTIVNLSALKEAGIVEIFGNPELVDVKLPELTVAAFLGIGRTKLEQLSLPQLSTTDSFDIRDNANLVGIFLPGKTASSSTPEDKDGRVQEGRGSSASIAMEESKKEDDTPSSSTRTTNNPLAVADSEEPSPSDTPSPGEKRLTQFLKGKAAFLMLVLNKFMKLTKAMTLNGIALERIMATCAWFMFLPVETGGMGGEGGGGGGGGSGGGGGAGLGGGGLGGNGGEGGGGGGGIGGGGSGEGGGGGLTLSIAAAFPMIACRPVKPISASVDEMRHIAEWQAAAGGVGRIEDTGTRTWLENEVLERPDHVTYRNGSCTWFMNHDRPAKCVVYHLAVANAFFLIFSYVMTFIPWSVVLNRRRKQMHQWMKDTRRSKCPCGLLYYLNTSVMVFETVFLVPLEIELIDLLPWFKPIDGREPDTPPPSWMRRWGMGMSILEDLAQAVITLAFLFHWNVGGEPIDKVTGFTSLILTIFHLLQNLVRCRDWGINKSVHELLHKEKLRADRAENALRDGLQFTHTPRDRMLPPKSKSDIFMLDMRGDALRPIDQIRF</sequence>
<feature type="compositionally biased region" description="Low complexity" evidence="1">
    <location>
        <begin position="158"/>
        <end position="168"/>
    </location>
</feature>
<comment type="caution">
    <text evidence="3">The sequence shown here is derived from an EMBL/GenBank/DDBJ whole genome shotgun (WGS) entry which is preliminary data.</text>
</comment>
<keyword evidence="2" id="KW-1133">Transmembrane helix</keyword>
<keyword evidence="2" id="KW-0812">Transmembrane</keyword>
<feature type="transmembrane region" description="Helical" evidence="2">
    <location>
        <begin position="424"/>
        <end position="445"/>
    </location>
</feature>
<organism evidence="3 4">
    <name type="scientific">Pycnococcus provasolii</name>
    <dbReference type="NCBI Taxonomy" id="41880"/>
    <lineage>
        <taxon>Eukaryota</taxon>
        <taxon>Viridiplantae</taxon>
        <taxon>Chlorophyta</taxon>
        <taxon>Pseudoscourfieldiophyceae</taxon>
        <taxon>Pseudoscourfieldiales</taxon>
        <taxon>Pycnococcaceae</taxon>
        <taxon>Pycnococcus</taxon>
    </lineage>
</organism>
<protein>
    <submittedName>
        <fullName evidence="3">Uncharacterized protein</fullName>
    </submittedName>
</protein>
<proteinExistence type="predicted"/>
<evidence type="ECO:0000313" key="4">
    <source>
        <dbReference type="Proteomes" id="UP000660262"/>
    </source>
</evidence>
<name>A0A830HCF6_9CHLO</name>
<evidence type="ECO:0000256" key="2">
    <source>
        <dbReference type="SAM" id="Phobius"/>
    </source>
</evidence>
<accession>A0A830HCF6</accession>
<dbReference type="EMBL" id="BNJQ01000008">
    <property type="protein sequence ID" value="GHP04754.1"/>
    <property type="molecule type" value="Genomic_DNA"/>
</dbReference>
<evidence type="ECO:0000256" key="1">
    <source>
        <dbReference type="SAM" id="MobiDB-lite"/>
    </source>
</evidence>
<evidence type="ECO:0000313" key="3">
    <source>
        <dbReference type="EMBL" id="GHP04754.1"/>
    </source>
</evidence>
<feature type="transmembrane region" description="Helical" evidence="2">
    <location>
        <begin position="376"/>
        <end position="403"/>
    </location>
</feature>
<feature type="compositionally biased region" description="Basic and acidic residues" evidence="1">
    <location>
        <begin position="129"/>
        <end position="138"/>
    </location>
</feature>
<dbReference type="Proteomes" id="UP000660262">
    <property type="component" value="Unassembled WGS sequence"/>
</dbReference>
<dbReference type="AlphaFoldDB" id="A0A830HCF6"/>
<keyword evidence="4" id="KW-1185">Reference proteome</keyword>
<keyword evidence="2" id="KW-0472">Membrane</keyword>
<gene>
    <name evidence="3" type="ORF">PPROV_000350700</name>
</gene>
<reference evidence="3" key="1">
    <citation type="submission" date="2020-10" db="EMBL/GenBank/DDBJ databases">
        <title>Unveiling of a novel bifunctional photoreceptor, Dualchrome1, isolated from a cosmopolitan green alga.</title>
        <authorList>
            <person name="Suzuki S."/>
            <person name="Kawachi M."/>
        </authorList>
    </citation>
    <scope>NUCLEOTIDE SEQUENCE</scope>
    <source>
        <strain evidence="3">NIES 2893</strain>
    </source>
</reference>